<evidence type="ECO:0000313" key="2">
    <source>
        <dbReference type="EnsemblMetazoa" id="XP_030846943"/>
    </source>
</evidence>
<keyword evidence="3" id="KW-1185">Reference proteome</keyword>
<dbReference type="PANTHER" id="PTHR22955:SF69">
    <property type="entry name" value="REVERSE TRANSCRIPTASE_RETROTRANSPOSON-DERIVED PROTEIN RNASE H-LIKE DOMAIN-CONTAINING PROTEIN"/>
    <property type="match status" value="1"/>
</dbReference>
<dbReference type="AlphaFoldDB" id="A0A7M7P6Y0"/>
<sequence>MTETEKSLKLKRRGAKARFTRFGNALEFLVQESRPHDEITKAEKDYEQAYTDLQVKHEALTEIIEDDAVFEEEEKYIDECQRVFLRLKVRVKDLVGETAAASHDQPTDAENPSPVDTYSSQVQRPVMRAESSCFKMERPKLPKFSGDIREYHAFKADFQHVVHRQYEGRDALMILRSCLIGKPLQNIQGLGHDYEAAWRQLDLHYGDPRMVADVVVNDISKMKPLKPEEDDRFCSFVNLIRRSFNSLNEIGRANDMNNNHMLALIERKMCIDDRRMWFRSQEEGRLPTMDSLLQWMEIELKARLGSSAPVDARASGAVNEISTTPARTEYQCWMCKSNDGHWTDQCKKFVSKSQEERVQLVKDNYACFSCLKKASQEHRMSTCNRKRRCTETIDGDQLVESMLPILIGEAIGQDDVKKRCNVLLDSGSQISLVKQSFANDLQLQGKRTSISITKLGGAAEELETCMYKVPVKALGKKGKVHMVSAIGLPCINDDIAEVKIDAIAQQFTLKKKDLRRGSGPVDLLIGVDHNKFHGGETREGERYTARCYPLGWVVFGSSPNQIASSGRVFHVQLIKPVDMSSFGSTETMGVRGGSCKCSSAGMTKPASRDLTDNEWQAERKLQCFEKRLLKNPEHSRAYQTQMTRMVEMGFARNLTEKEIECKGPVHHILHHAVVRPEQKSTHAVRFDFNSSSKFQGHGLNDYWYKGLELLISLFGVLMRFWENLIAVASTMAQIALRQTAEEAENMQPQAACVLKENTYMDDICISVQTEDEARKLTREVDEVLAEGGFGVNGWMSNRPLKENDNTLCTDEINLLKTLSEKKVLGIARNQEKGSFTTNKVNLDGRRDNATLTKREFLSNTARLFDPIGFAAAFLLRTKTRMQRLWQLGLGWDEVLPHDEKMKWVSFFKETKNLRHRSEFGVSSEASRKSWTRDVMYELTLL</sequence>
<proteinExistence type="predicted"/>
<dbReference type="InterPro" id="IPR001969">
    <property type="entry name" value="Aspartic_peptidase_AS"/>
</dbReference>
<reference evidence="3" key="1">
    <citation type="submission" date="2015-02" db="EMBL/GenBank/DDBJ databases">
        <title>Genome sequencing for Strongylocentrotus purpuratus.</title>
        <authorList>
            <person name="Murali S."/>
            <person name="Liu Y."/>
            <person name="Vee V."/>
            <person name="English A."/>
            <person name="Wang M."/>
            <person name="Skinner E."/>
            <person name="Han Y."/>
            <person name="Muzny D.M."/>
            <person name="Worley K.C."/>
            <person name="Gibbs R.A."/>
        </authorList>
    </citation>
    <scope>NUCLEOTIDE SEQUENCE</scope>
</reference>
<dbReference type="GO" id="GO:0004190">
    <property type="term" value="F:aspartic-type endopeptidase activity"/>
    <property type="evidence" value="ECO:0007669"/>
    <property type="project" value="InterPro"/>
</dbReference>
<dbReference type="Pfam" id="PF05380">
    <property type="entry name" value="Peptidase_A17"/>
    <property type="match status" value="1"/>
</dbReference>
<reference evidence="2" key="2">
    <citation type="submission" date="2021-01" db="UniProtKB">
        <authorList>
            <consortium name="EnsemblMetazoa"/>
        </authorList>
    </citation>
    <scope>IDENTIFICATION</scope>
</reference>
<dbReference type="InParanoid" id="A0A7M7P6Y0"/>
<dbReference type="Pfam" id="PF03564">
    <property type="entry name" value="DUF1759"/>
    <property type="match status" value="1"/>
</dbReference>
<dbReference type="PANTHER" id="PTHR22955">
    <property type="entry name" value="RETROTRANSPOSON"/>
    <property type="match status" value="1"/>
</dbReference>
<evidence type="ECO:0008006" key="4">
    <source>
        <dbReference type="Google" id="ProtNLM"/>
    </source>
</evidence>
<dbReference type="InterPro" id="IPR005312">
    <property type="entry name" value="DUF1759"/>
</dbReference>
<name>A0A7M7P6Y0_STRPU</name>
<accession>A0A7M7P6Y0</accession>
<dbReference type="PROSITE" id="PS00141">
    <property type="entry name" value="ASP_PROTEASE"/>
    <property type="match status" value="1"/>
</dbReference>
<evidence type="ECO:0000313" key="3">
    <source>
        <dbReference type="Proteomes" id="UP000007110"/>
    </source>
</evidence>
<dbReference type="KEGG" id="spu:105438616"/>
<organism evidence="2 3">
    <name type="scientific">Strongylocentrotus purpuratus</name>
    <name type="common">Purple sea urchin</name>
    <dbReference type="NCBI Taxonomy" id="7668"/>
    <lineage>
        <taxon>Eukaryota</taxon>
        <taxon>Metazoa</taxon>
        <taxon>Echinodermata</taxon>
        <taxon>Eleutherozoa</taxon>
        <taxon>Echinozoa</taxon>
        <taxon>Echinoidea</taxon>
        <taxon>Euechinoidea</taxon>
        <taxon>Echinacea</taxon>
        <taxon>Camarodonta</taxon>
        <taxon>Echinidea</taxon>
        <taxon>Strongylocentrotidae</taxon>
        <taxon>Strongylocentrotus</taxon>
    </lineage>
</organism>
<evidence type="ECO:0000256" key="1">
    <source>
        <dbReference type="SAM" id="MobiDB-lite"/>
    </source>
</evidence>
<dbReference type="RefSeq" id="XP_030846943.1">
    <property type="nucleotide sequence ID" value="XM_030991083.1"/>
</dbReference>
<dbReference type="OrthoDB" id="6083927at2759"/>
<protein>
    <recommendedName>
        <fullName evidence="4">Peptidase aspartic putative domain-containing protein</fullName>
    </recommendedName>
</protein>
<feature type="region of interest" description="Disordered" evidence="1">
    <location>
        <begin position="98"/>
        <end position="124"/>
    </location>
</feature>
<dbReference type="GeneID" id="105438616"/>
<dbReference type="EnsemblMetazoa" id="XM_030991083">
    <property type="protein sequence ID" value="XP_030846943"/>
    <property type="gene ID" value="LOC105438616"/>
</dbReference>
<dbReference type="InterPro" id="IPR008042">
    <property type="entry name" value="Retrotrans_Pao"/>
</dbReference>
<dbReference type="Proteomes" id="UP000007110">
    <property type="component" value="Unassembled WGS sequence"/>
</dbReference>
<dbReference type="GO" id="GO:0006508">
    <property type="term" value="P:proteolysis"/>
    <property type="evidence" value="ECO:0007669"/>
    <property type="project" value="InterPro"/>
</dbReference>
<feature type="compositionally biased region" description="Polar residues" evidence="1">
    <location>
        <begin position="108"/>
        <end position="123"/>
    </location>
</feature>